<gene>
    <name evidence="9" type="ORF">NBR_LOCUS16217</name>
</gene>
<organism evidence="11">
    <name type="scientific">Nippostrongylus brasiliensis</name>
    <name type="common">Rat hookworm</name>
    <dbReference type="NCBI Taxonomy" id="27835"/>
    <lineage>
        <taxon>Eukaryota</taxon>
        <taxon>Metazoa</taxon>
        <taxon>Ecdysozoa</taxon>
        <taxon>Nematoda</taxon>
        <taxon>Chromadorea</taxon>
        <taxon>Rhabditida</taxon>
        <taxon>Rhabditina</taxon>
        <taxon>Rhabditomorpha</taxon>
        <taxon>Strongyloidea</taxon>
        <taxon>Heligmosomidae</taxon>
        <taxon>Nippostrongylus</taxon>
    </lineage>
</organism>
<evidence type="ECO:0000256" key="7">
    <source>
        <dbReference type="RuleBase" id="RU363104"/>
    </source>
</evidence>
<feature type="compositionally biased region" description="Polar residues" evidence="8">
    <location>
        <begin position="183"/>
        <end position="195"/>
    </location>
</feature>
<dbReference type="OMA" id="EKQWHEN"/>
<evidence type="ECO:0000256" key="8">
    <source>
        <dbReference type="SAM" id="MobiDB-lite"/>
    </source>
</evidence>
<proteinExistence type="inferred from homology"/>
<dbReference type="SUPFAM" id="SSF53756">
    <property type="entry name" value="UDP-Glycosyltransferase/glycogen phosphorylase"/>
    <property type="match status" value="1"/>
</dbReference>
<keyword evidence="3 7" id="KW-0328">Glycosyltransferase</keyword>
<dbReference type="InterPro" id="IPR008631">
    <property type="entry name" value="Glycogen_synth"/>
</dbReference>
<keyword evidence="10" id="KW-1185">Reference proteome</keyword>
<reference evidence="9 10" key="2">
    <citation type="submission" date="2018-11" db="EMBL/GenBank/DDBJ databases">
        <authorList>
            <consortium name="Pathogen Informatics"/>
        </authorList>
    </citation>
    <scope>NUCLEOTIDE SEQUENCE [LARGE SCALE GENOMIC DNA]</scope>
</reference>
<evidence type="ECO:0000313" key="10">
    <source>
        <dbReference type="Proteomes" id="UP000271162"/>
    </source>
</evidence>
<dbReference type="Proteomes" id="UP000271162">
    <property type="component" value="Unassembled WGS sequence"/>
</dbReference>
<evidence type="ECO:0000313" key="11">
    <source>
        <dbReference type="WBParaSite" id="NBR_0001621601-mRNA-1"/>
    </source>
</evidence>
<dbReference type="AlphaFoldDB" id="A0A0N4YH96"/>
<comment type="pathway">
    <text evidence="1 7">Glycan biosynthesis; glycogen biosynthesis.</text>
</comment>
<keyword evidence="4 7" id="KW-0808">Transferase</keyword>
<reference evidence="11" key="1">
    <citation type="submission" date="2017-02" db="UniProtKB">
        <authorList>
            <consortium name="WormBaseParasite"/>
        </authorList>
    </citation>
    <scope>IDENTIFICATION</scope>
</reference>
<dbReference type="UniPathway" id="UPA00164"/>
<sequence>MRDDEHDPVLNALRRVKLFNHDHDRVKVVFHPEFLSSVSPLIGLDYEDFVRGCHLGVFPSYYEPWGYTPAECTVMGVPSVTTNLSGFGCFINQHVEDAKSYGIHVVDRRFKGCDDSINELTEILYEYTCLSRRQRIIVRNRTERLSELLDWKTLATFYRDARRKALTIAYKDLEERLAKASSVPATPSISCPTTPHESDYSEDSELDDYEEKQWHEN</sequence>
<protein>
    <recommendedName>
        <fullName evidence="7">Glycogen [starch] synthase</fullName>
        <ecNumber evidence="7">2.4.1.11</ecNumber>
    </recommendedName>
</protein>
<dbReference type="EMBL" id="UYSL01022093">
    <property type="protein sequence ID" value="VDL79812.1"/>
    <property type="molecule type" value="Genomic_DNA"/>
</dbReference>
<evidence type="ECO:0000313" key="9">
    <source>
        <dbReference type="EMBL" id="VDL79812.1"/>
    </source>
</evidence>
<evidence type="ECO:0000256" key="1">
    <source>
        <dbReference type="ARBA" id="ARBA00004964"/>
    </source>
</evidence>
<dbReference type="STRING" id="27835.A0A0N4YH96"/>
<dbReference type="WBParaSite" id="NBR_0001621601-mRNA-1">
    <property type="protein sequence ID" value="NBR_0001621601-mRNA-1"/>
    <property type="gene ID" value="NBR_0001621601"/>
</dbReference>
<evidence type="ECO:0000256" key="3">
    <source>
        <dbReference type="ARBA" id="ARBA00022676"/>
    </source>
</evidence>
<dbReference type="FunFam" id="3.40.50.2000:FF:000177">
    <property type="entry name" value="Glycogen [starch] synthase"/>
    <property type="match status" value="1"/>
</dbReference>
<dbReference type="GO" id="GO:0004373">
    <property type="term" value="F:alpha-1,4-glucan glucosyltransferase (UDP-glucose donor) activity"/>
    <property type="evidence" value="ECO:0007669"/>
    <property type="project" value="UniProtKB-EC"/>
</dbReference>
<dbReference type="Pfam" id="PF05693">
    <property type="entry name" value="Glycogen_syn"/>
    <property type="match status" value="1"/>
</dbReference>
<dbReference type="Gene3D" id="3.40.50.2000">
    <property type="entry name" value="Glycogen Phosphorylase B"/>
    <property type="match status" value="1"/>
</dbReference>
<feature type="compositionally biased region" description="Acidic residues" evidence="8">
    <location>
        <begin position="200"/>
        <end position="210"/>
    </location>
</feature>
<dbReference type="GO" id="GO:0005737">
    <property type="term" value="C:cytoplasm"/>
    <property type="evidence" value="ECO:0007669"/>
    <property type="project" value="TreeGrafter"/>
</dbReference>
<comment type="similarity">
    <text evidence="2 7">Belongs to the glycosyltransferase 3 family.</text>
</comment>
<evidence type="ECO:0000256" key="5">
    <source>
        <dbReference type="ARBA" id="ARBA00023056"/>
    </source>
</evidence>
<keyword evidence="5 7" id="KW-0320">Glycogen biosynthesis</keyword>
<evidence type="ECO:0000256" key="6">
    <source>
        <dbReference type="ARBA" id="ARBA00047345"/>
    </source>
</evidence>
<name>A0A0N4YH96_NIPBR</name>
<comment type="catalytic activity">
    <reaction evidence="6">
        <text>[(1-&gt;4)-alpha-D-glucosyl](n) + UDP-alpha-D-glucose = [(1-&gt;4)-alpha-D-glucosyl](n+1) + UDP + H(+)</text>
        <dbReference type="Rhea" id="RHEA:18549"/>
        <dbReference type="Rhea" id="RHEA-COMP:9584"/>
        <dbReference type="Rhea" id="RHEA-COMP:9587"/>
        <dbReference type="ChEBI" id="CHEBI:15378"/>
        <dbReference type="ChEBI" id="CHEBI:15444"/>
        <dbReference type="ChEBI" id="CHEBI:58223"/>
        <dbReference type="ChEBI" id="CHEBI:58885"/>
        <dbReference type="EC" id="2.4.1.11"/>
    </reaction>
    <physiologicalReaction direction="left-to-right" evidence="6">
        <dbReference type="Rhea" id="RHEA:18550"/>
    </physiologicalReaction>
</comment>
<accession>A0A0N4YH96</accession>
<dbReference type="PANTHER" id="PTHR10176">
    <property type="entry name" value="GLYCOGEN SYNTHASE"/>
    <property type="match status" value="1"/>
</dbReference>
<dbReference type="EC" id="2.4.1.11" evidence="7"/>
<evidence type="ECO:0000256" key="4">
    <source>
        <dbReference type="ARBA" id="ARBA00022679"/>
    </source>
</evidence>
<dbReference type="PANTHER" id="PTHR10176:SF3">
    <property type="entry name" value="GLYCOGEN [STARCH] SYNTHASE"/>
    <property type="match status" value="1"/>
</dbReference>
<comment type="function">
    <text evidence="7">Transfers the glycosyl residue from UDP-Glc to the non-reducing end of alpha-1,4-glucan.</text>
</comment>
<feature type="region of interest" description="Disordered" evidence="8">
    <location>
        <begin position="178"/>
        <end position="217"/>
    </location>
</feature>
<evidence type="ECO:0000256" key="2">
    <source>
        <dbReference type="ARBA" id="ARBA00010686"/>
    </source>
</evidence>
<dbReference type="GO" id="GO:0005978">
    <property type="term" value="P:glycogen biosynthetic process"/>
    <property type="evidence" value="ECO:0007669"/>
    <property type="project" value="UniProtKB-UniPathway"/>
</dbReference>